<evidence type="ECO:0000256" key="12">
    <source>
        <dbReference type="NCBIfam" id="TIGR00665"/>
    </source>
</evidence>
<accession>A0A6N2VGQ9</accession>
<feature type="region of interest" description="Disordered" evidence="14">
    <location>
        <begin position="528"/>
        <end position="585"/>
    </location>
</feature>
<name>A0A6N2VGQ9_BACUN</name>
<dbReference type="InterPro" id="IPR007692">
    <property type="entry name" value="DNA_helicase_DnaB"/>
</dbReference>
<keyword evidence="9" id="KW-0413">Isomerase</keyword>
<dbReference type="GO" id="GO:1990077">
    <property type="term" value="C:primosome complex"/>
    <property type="evidence" value="ECO:0007669"/>
    <property type="project" value="UniProtKB-UniRule"/>
</dbReference>
<dbReference type="CDD" id="cd00984">
    <property type="entry name" value="DnaB_C"/>
    <property type="match status" value="1"/>
</dbReference>
<evidence type="ECO:0000256" key="11">
    <source>
        <dbReference type="ARBA" id="ARBA00048954"/>
    </source>
</evidence>
<dbReference type="GO" id="GO:0005524">
    <property type="term" value="F:ATP binding"/>
    <property type="evidence" value="ECO:0007669"/>
    <property type="project" value="UniProtKB-UniRule"/>
</dbReference>
<keyword evidence="8 13" id="KW-0238">DNA-binding</keyword>
<evidence type="ECO:0000256" key="5">
    <source>
        <dbReference type="ARBA" id="ARBA00022801"/>
    </source>
</evidence>
<evidence type="ECO:0000256" key="13">
    <source>
        <dbReference type="RuleBase" id="RU362085"/>
    </source>
</evidence>
<dbReference type="PANTHER" id="PTHR30153:SF2">
    <property type="entry name" value="REPLICATIVE DNA HELICASE"/>
    <property type="match status" value="1"/>
</dbReference>
<dbReference type="Pfam" id="PF00772">
    <property type="entry name" value="DnaB"/>
    <property type="match status" value="1"/>
</dbReference>
<dbReference type="InterPro" id="IPR027417">
    <property type="entry name" value="P-loop_NTPase"/>
</dbReference>
<keyword evidence="5 13" id="KW-0378">Hydrolase</keyword>
<dbReference type="InterPro" id="IPR036185">
    <property type="entry name" value="DNA_heli_DnaB-like_N_sf"/>
</dbReference>
<dbReference type="GO" id="GO:0016787">
    <property type="term" value="F:hydrolase activity"/>
    <property type="evidence" value="ECO:0007669"/>
    <property type="project" value="UniProtKB-KW"/>
</dbReference>
<evidence type="ECO:0000313" key="16">
    <source>
        <dbReference type="EMBL" id="VYT29639.1"/>
    </source>
</evidence>
<dbReference type="PROSITE" id="PS51199">
    <property type="entry name" value="SF4_HELICASE"/>
    <property type="match status" value="1"/>
</dbReference>
<dbReference type="Gene3D" id="1.10.860.10">
    <property type="entry name" value="DNAb Helicase, Chain A"/>
    <property type="match status" value="1"/>
</dbReference>
<evidence type="ECO:0000259" key="15">
    <source>
        <dbReference type="PROSITE" id="PS51199"/>
    </source>
</evidence>
<dbReference type="AlphaFoldDB" id="A0A6N2VGQ9"/>
<evidence type="ECO:0000256" key="8">
    <source>
        <dbReference type="ARBA" id="ARBA00023125"/>
    </source>
</evidence>
<evidence type="ECO:0000256" key="1">
    <source>
        <dbReference type="ARBA" id="ARBA00008428"/>
    </source>
</evidence>
<dbReference type="Pfam" id="PF03796">
    <property type="entry name" value="DnaB_C"/>
    <property type="match status" value="1"/>
</dbReference>
<evidence type="ECO:0000256" key="3">
    <source>
        <dbReference type="ARBA" id="ARBA00022705"/>
    </source>
</evidence>
<dbReference type="NCBIfam" id="NF004384">
    <property type="entry name" value="PRK05748.1"/>
    <property type="match status" value="1"/>
</dbReference>
<protein>
    <recommendedName>
        <fullName evidence="12 13">Replicative DNA helicase</fullName>
        <ecNumber evidence="12 13">5.6.2.3</ecNumber>
    </recommendedName>
</protein>
<gene>
    <name evidence="16" type="primary">dnaC_2</name>
    <name evidence="16" type="ORF">BULFYP32_02772</name>
</gene>
<dbReference type="SUPFAM" id="SSF48024">
    <property type="entry name" value="N-terminal domain of DnaB helicase"/>
    <property type="match status" value="1"/>
</dbReference>
<dbReference type="SUPFAM" id="SSF52540">
    <property type="entry name" value="P-loop containing nucleoside triphosphate hydrolases"/>
    <property type="match status" value="1"/>
</dbReference>
<dbReference type="GO" id="GO:0042802">
    <property type="term" value="F:identical protein binding"/>
    <property type="evidence" value="ECO:0007669"/>
    <property type="project" value="UniProtKB-ARBA"/>
</dbReference>
<keyword evidence="2 13" id="KW-0639">Primosome</keyword>
<sequence>MIYLPLINKFAYLCHTSEDRLHLNITFSCKHESYVFGLHYLCFPFLKREVHLIFNFHFLILKVAEQRRTSRTPKGKAPQPVTDYGRIQPQAPELEEAVLGALMIEKDAYSLVSEILRPESFYEHRHQLIYSAITDLAVNQKPVDILTVKEQLSKRGELEEVGGPFYITQLSSKVASSAHIEYHARIIAQKALARELITFTSNIQSKAFDETLDVDDLMQEAEGKLFEISQQNMKKDYTQINPVIAEAYDLIQKAAARTDGLSGLESGYTKLDKMTSGWQKSDLIIIAARPAMGKTAFVLSMAKNIAVNFRNPVALFSLEMSNVQLVNRLISNVCEIPSEKIKSGQLADYEWQQLDYKLRDLLDAPLYVDDTPSLSVFELRTKARRLVREHGVKIIIIDYLQLMNASGMSFGSRQEEVSTISRSLKGLAKELNIPIIALSQLNRGVENREGEEGKRPQLSDLRESGAIEQDADMVCFIHRPEYYKIYTSADGSDLRGMAEIIIAKHRNGAVGDVRLRFIGQYTRFQNPEDDMVIPPPTEGGGATFGSRMNAPIGSTATPPPPSAADFPPQTDNPFGGVGSDGPLPF</sequence>
<dbReference type="PANTHER" id="PTHR30153">
    <property type="entry name" value="REPLICATIVE DNA HELICASE DNAB"/>
    <property type="match status" value="1"/>
</dbReference>
<evidence type="ECO:0000256" key="10">
    <source>
        <dbReference type="ARBA" id="ARBA00044932"/>
    </source>
</evidence>
<dbReference type="EMBL" id="CACRTC010000033">
    <property type="protein sequence ID" value="VYT29639.1"/>
    <property type="molecule type" value="Genomic_DNA"/>
</dbReference>
<evidence type="ECO:0000256" key="4">
    <source>
        <dbReference type="ARBA" id="ARBA00022741"/>
    </source>
</evidence>
<dbReference type="InterPro" id="IPR007693">
    <property type="entry name" value="DNA_helicase_DnaB-like_N"/>
</dbReference>
<dbReference type="GO" id="GO:0006269">
    <property type="term" value="P:DNA replication, synthesis of primer"/>
    <property type="evidence" value="ECO:0007669"/>
    <property type="project" value="UniProtKB-UniRule"/>
</dbReference>
<keyword evidence="6 13" id="KW-0347">Helicase</keyword>
<feature type="domain" description="SF4 helicase" evidence="15">
    <location>
        <begin position="257"/>
        <end position="531"/>
    </location>
</feature>
<evidence type="ECO:0000256" key="7">
    <source>
        <dbReference type="ARBA" id="ARBA00022840"/>
    </source>
</evidence>
<reference evidence="16" key="1">
    <citation type="submission" date="2019-11" db="EMBL/GenBank/DDBJ databases">
        <authorList>
            <person name="Feng L."/>
        </authorList>
    </citation>
    <scope>NUCLEOTIDE SEQUENCE</scope>
    <source>
        <strain evidence="16">BuniformisLFYP32</strain>
    </source>
</reference>
<dbReference type="EC" id="5.6.2.3" evidence="12 13"/>
<dbReference type="GO" id="GO:0043139">
    <property type="term" value="F:5'-3' DNA helicase activity"/>
    <property type="evidence" value="ECO:0007669"/>
    <property type="project" value="UniProtKB-EC"/>
</dbReference>
<keyword evidence="7 13" id="KW-0067">ATP-binding</keyword>
<dbReference type="NCBIfam" id="TIGR00665">
    <property type="entry name" value="DnaB"/>
    <property type="match status" value="1"/>
</dbReference>
<comment type="catalytic activity">
    <reaction evidence="11 13">
        <text>ATP + H2O = ADP + phosphate + H(+)</text>
        <dbReference type="Rhea" id="RHEA:13065"/>
        <dbReference type="ChEBI" id="CHEBI:15377"/>
        <dbReference type="ChEBI" id="CHEBI:15378"/>
        <dbReference type="ChEBI" id="CHEBI:30616"/>
        <dbReference type="ChEBI" id="CHEBI:43474"/>
        <dbReference type="ChEBI" id="CHEBI:456216"/>
        <dbReference type="EC" id="5.6.2.3"/>
    </reaction>
</comment>
<dbReference type="FunFam" id="3.40.50.300:FF:000076">
    <property type="entry name" value="Replicative DNA helicase"/>
    <property type="match status" value="1"/>
</dbReference>
<organism evidence="16">
    <name type="scientific">Bacteroides uniformis</name>
    <dbReference type="NCBI Taxonomy" id="820"/>
    <lineage>
        <taxon>Bacteria</taxon>
        <taxon>Pseudomonadati</taxon>
        <taxon>Bacteroidota</taxon>
        <taxon>Bacteroidia</taxon>
        <taxon>Bacteroidales</taxon>
        <taxon>Bacteroidaceae</taxon>
        <taxon>Bacteroides</taxon>
    </lineage>
</organism>
<dbReference type="GO" id="GO:0003677">
    <property type="term" value="F:DNA binding"/>
    <property type="evidence" value="ECO:0007669"/>
    <property type="project" value="UniProtKB-UniRule"/>
</dbReference>
<evidence type="ECO:0000256" key="9">
    <source>
        <dbReference type="ARBA" id="ARBA00023235"/>
    </source>
</evidence>
<keyword evidence="4 13" id="KW-0547">Nucleotide-binding</keyword>
<dbReference type="InterPro" id="IPR016136">
    <property type="entry name" value="DNA_helicase_N/primase_C"/>
</dbReference>
<comment type="function">
    <text evidence="10 13">The main replicative DNA helicase, it participates in initiation and elongation during chromosome replication. Travels ahead of the DNA replisome, separating dsDNA into templates for DNA synthesis. A processive ATP-dependent 5'-3' DNA helicase it has DNA-dependent ATPase activity.</text>
</comment>
<dbReference type="FunFam" id="1.10.860.10:FF:000001">
    <property type="entry name" value="Replicative DNA helicase"/>
    <property type="match status" value="1"/>
</dbReference>
<keyword evidence="3 13" id="KW-0235">DNA replication</keyword>
<dbReference type="GO" id="GO:0005829">
    <property type="term" value="C:cytosol"/>
    <property type="evidence" value="ECO:0007669"/>
    <property type="project" value="TreeGrafter"/>
</dbReference>
<dbReference type="InterPro" id="IPR007694">
    <property type="entry name" value="DNA_helicase_DnaB-like_C"/>
</dbReference>
<comment type="similarity">
    <text evidence="1 13">Belongs to the helicase family. DnaB subfamily.</text>
</comment>
<evidence type="ECO:0000256" key="6">
    <source>
        <dbReference type="ARBA" id="ARBA00022806"/>
    </source>
</evidence>
<proteinExistence type="inferred from homology"/>
<evidence type="ECO:0000256" key="14">
    <source>
        <dbReference type="SAM" id="MobiDB-lite"/>
    </source>
</evidence>
<dbReference type="Gene3D" id="3.40.50.300">
    <property type="entry name" value="P-loop containing nucleotide triphosphate hydrolases"/>
    <property type="match status" value="1"/>
</dbReference>
<evidence type="ECO:0000256" key="2">
    <source>
        <dbReference type="ARBA" id="ARBA00022515"/>
    </source>
</evidence>